<gene>
    <name evidence="2" type="ORF">HINF_LOCUS43553</name>
    <name evidence="3" type="ORF">HINF_LOCUS46876</name>
</gene>
<name>A0AA86QK62_9EUKA</name>
<reference evidence="2" key="1">
    <citation type="submission" date="2023-06" db="EMBL/GenBank/DDBJ databases">
        <authorList>
            <person name="Kurt Z."/>
        </authorList>
    </citation>
    <scope>NUCLEOTIDE SEQUENCE</scope>
</reference>
<evidence type="ECO:0000313" key="4">
    <source>
        <dbReference type="Proteomes" id="UP001642409"/>
    </source>
</evidence>
<feature type="coiled-coil region" evidence="1">
    <location>
        <begin position="92"/>
        <end position="119"/>
    </location>
</feature>
<keyword evidence="4" id="KW-1185">Reference proteome</keyword>
<evidence type="ECO:0000313" key="2">
    <source>
        <dbReference type="EMBL" id="CAI9955908.1"/>
    </source>
</evidence>
<organism evidence="2">
    <name type="scientific">Hexamita inflata</name>
    <dbReference type="NCBI Taxonomy" id="28002"/>
    <lineage>
        <taxon>Eukaryota</taxon>
        <taxon>Metamonada</taxon>
        <taxon>Diplomonadida</taxon>
        <taxon>Hexamitidae</taxon>
        <taxon>Hexamitinae</taxon>
        <taxon>Hexamita</taxon>
    </lineage>
</organism>
<comment type="caution">
    <text evidence="2">The sequence shown here is derived from an EMBL/GenBank/DDBJ whole genome shotgun (WGS) entry which is preliminary data.</text>
</comment>
<dbReference type="Proteomes" id="UP001642409">
    <property type="component" value="Unassembled WGS sequence"/>
</dbReference>
<evidence type="ECO:0000256" key="1">
    <source>
        <dbReference type="SAM" id="Coils"/>
    </source>
</evidence>
<dbReference type="EMBL" id="CAXDID020000208">
    <property type="protein sequence ID" value="CAL6056123.1"/>
    <property type="molecule type" value="Genomic_DNA"/>
</dbReference>
<dbReference type="EMBL" id="CATOUU010000868">
    <property type="protein sequence ID" value="CAI9955908.1"/>
    <property type="molecule type" value="Genomic_DNA"/>
</dbReference>
<evidence type="ECO:0000313" key="3">
    <source>
        <dbReference type="EMBL" id="CAL6056123.1"/>
    </source>
</evidence>
<sequence length="384" mass="46103">MYKDFNVAYCYYKSYSQFQLELYEQLDVEIDNIVQNGLKQVEAIYAKQLLLFVKLNCKELKEQIALLYEYLKTEYRKASKQFNMFGDYIKQTRDQQDLVEQLKKEEDIAQQKKLLLQKQPKTKQFRIDISLNSKILRHEQLYRLNNSSNLSQSDKVQLAKYRNQRMIDKKQQIEHQIDEIINSNVHDSVQIFRAFEIQSNQITYSNPITMTAFSKDKEQVAKLRSQRIQSAKQKNDHKDTYEAYQQKNYKQTQKENTYLFRKQLLDQQNMSLIEQKSQELQQKQINNLLNKQQLEQSRNQKMLQIEINNFKKQNEGEILAILRQKAVPNNEIKSRPVSCIQRSTQKQIVQPKCYEDILIENELKIQKEKEKNSQLKLQIQRMFK</sequence>
<dbReference type="AlphaFoldDB" id="A0AA86QK62"/>
<keyword evidence="1" id="KW-0175">Coiled coil</keyword>
<proteinExistence type="predicted"/>
<protein>
    <submittedName>
        <fullName evidence="3">Hypothetical_protein</fullName>
    </submittedName>
</protein>
<reference evidence="3 4" key="2">
    <citation type="submission" date="2024-07" db="EMBL/GenBank/DDBJ databases">
        <authorList>
            <person name="Akdeniz Z."/>
        </authorList>
    </citation>
    <scope>NUCLEOTIDE SEQUENCE [LARGE SCALE GENOMIC DNA]</scope>
</reference>
<accession>A0AA86QK62</accession>